<dbReference type="EMBL" id="CP146612">
    <property type="protein sequence ID" value="WWX26281.1"/>
    <property type="molecule type" value="Genomic_DNA"/>
</dbReference>
<feature type="transmembrane region" description="Helical" evidence="2">
    <location>
        <begin position="6"/>
        <end position="27"/>
    </location>
</feature>
<dbReference type="PANTHER" id="PTHR34477:SF5">
    <property type="entry name" value="BSL5627 PROTEIN"/>
    <property type="match status" value="1"/>
</dbReference>
<dbReference type="PROSITE" id="PS50164">
    <property type="entry name" value="GIY_YIG"/>
    <property type="match status" value="1"/>
</dbReference>
<keyword evidence="5" id="KW-1185">Reference proteome</keyword>
<keyword evidence="2" id="KW-0812">Transmembrane</keyword>
<comment type="similarity">
    <text evidence="1">Belongs to the UPF0213 family.</text>
</comment>
<dbReference type="InterPro" id="IPR035901">
    <property type="entry name" value="GIY-YIG_endonuc_sf"/>
</dbReference>
<dbReference type="SMART" id="SM00465">
    <property type="entry name" value="GIYc"/>
    <property type="match status" value="1"/>
</dbReference>
<dbReference type="Gene3D" id="3.40.1440.10">
    <property type="entry name" value="GIY-YIG endonuclease"/>
    <property type="match status" value="1"/>
</dbReference>
<evidence type="ECO:0000256" key="2">
    <source>
        <dbReference type="SAM" id="Phobius"/>
    </source>
</evidence>
<keyword evidence="2" id="KW-0472">Membrane</keyword>
<dbReference type="CDD" id="cd10448">
    <property type="entry name" value="GIY-YIG_unchar_3"/>
    <property type="match status" value="1"/>
</dbReference>
<evidence type="ECO:0000313" key="4">
    <source>
        <dbReference type="EMBL" id="WWX26281.1"/>
    </source>
</evidence>
<dbReference type="Pfam" id="PF01541">
    <property type="entry name" value="GIY-YIG"/>
    <property type="match status" value="1"/>
</dbReference>
<feature type="domain" description="GIY-YIG" evidence="3">
    <location>
        <begin position="4"/>
        <end position="80"/>
    </location>
</feature>
<dbReference type="InterPro" id="IPR050190">
    <property type="entry name" value="UPF0213_domain"/>
</dbReference>
<dbReference type="Proteomes" id="UP001375370">
    <property type="component" value="Chromosome"/>
</dbReference>
<evidence type="ECO:0000313" key="5">
    <source>
        <dbReference type="Proteomes" id="UP001375370"/>
    </source>
</evidence>
<dbReference type="SUPFAM" id="SSF82771">
    <property type="entry name" value="GIY-YIG endonuclease"/>
    <property type="match status" value="1"/>
</dbReference>
<sequence length="96" mass="11486">MREKTFTVYIMASELNTVIYIGVTSNLKQRVYQHKAKLADGFTSRYNINKLVYYETCPQAEGAITREKQLKSWSRKRKNDLIEKFNPEWRDLYDEI</sequence>
<keyword evidence="2" id="KW-1133">Transmembrane helix</keyword>
<evidence type="ECO:0000259" key="3">
    <source>
        <dbReference type="PROSITE" id="PS50164"/>
    </source>
</evidence>
<proteinExistence type="inferred from homology"/>
<dbReference type="PANTHER" id="PTHR34477">
    <property type="entry name" value="UPF0213 PROTEIN YHBQ"/>
    <property type="match status" value="1"/>
</dbReference>
<accession>A0ABZ2JAY7</accession>
<name>A0ABZ2JAY7_9CHLR</name>
<dbReference type="InterPro" id="IPR000305">
    <property type="entry name" value="GIY-YIG_endonuc"/>
</dbReference>
<protein>
    <submittedName>
        <fullName evidence="4">GIY-YIG nuclease family protein</fullName>
    </submittedName>
</protein>
<gene>
    <name evidence="4" type="ORF">V8247_02925</name>
</gene>
<organism evidence="4 5">
    <name type="scientific">Candidatus Dehalogenimonas loeffleri</name>
    <dbReference type="NCBI Taxonomy" id="3127115"/>
    <lineage>
        <taxon>Bacteria</taxon>
        <taxon>Bacillati</taxon>
        <taxon>Chloroflexota</taxon>
        <taxon>Dehalococcoidia</taxon>
        <taxon>Dehalococcoidales</taxon>
        <taxon>Dehalococcoidaceae</taxon>
        <taxon>Dehalogenimonas</taxon>
    </lineage>
</organism>
<reference evidence="4 5" key="1">
    <citation type="submission" date="2024-03" db="EMBL/GenBank/DDBJ databases">
        <title>A Dehalogenimonas Isolated from Estuarine Sediments Dihaloeliminates Chlorinated Alkanes.</title>
        <authorList>
            <person name="Yang Y."/>
            <person name="Wang H."/>
        </authorList>
    </citation>
    <scope>NUCLEOTIDE SEQUENCE [LARGE SCALE GENOMIC DNA]</scope>
    <source>
        <strain evidence="4 5">W</strain>
    </source>
</reference>
<evidence type="ECO:0000256" key="1">
    <source>
        <dbReference type="ARBA" id="ARBA00007435"/>
    </source>
</evidence>